<feature type="region of interest" description="Disordered" evidence="1">
    <location>
        <begin position="109"/>
        <end position="129"/>
    </location>
</feature>
<organism evidence="2 3">
    <name type="scientific">Streptomyces longwoodensis</name>
    <dbReference type="NCBI Taxonomy" id="68231"/>
    <lineage>
        <taxon>Bacteria</taxon>
        <taxon>Bacillati</taxon>
        <taxon>Actinomycetota</taxon>
        <taxon>Actinomycetes</taxon>
        <taxon>Kitasatosporales</taxon>
        <taxon>Streptomycetaceae</taxon>
        <taxon>Streptomyces</taxon>
    </lineage>
</organism>
<reference evidence="2 3" key="1">
    <citation type="submission" date="2015-10" db="EMBL/GenBank/DDBJ databases">
        <title>Draft genome sequence of Streptomyces longwoodensis DSM 41677, type strain for the species Streptomyces longwoodensis.</title>
        <authorList>
            <person name="Ruckert C."/>
            <person name="Winkler A."/>
            <person name="Kalinowski J."/>
            <person name="Kampfer P."/>
            <person name="Glaeser S."/>
        </authorList>
    </citation>
    <scope>NUCLEOTIDE SEQUENCE [LARGE SCALE GENOMIC DNA]</scope>
    <source>
        <strain evidence="2 3">DSM 41677</strain>
    </source>
</reference>
<evidence type="ECO:0000256" key="1">
    <source>
        <dbReference type="SAM" id="MobiDB-lite"/>
    </source>
</evidence>
<gene>
    <name evidence="2" type="ORF">AQJ30_33245</name>
</gene>
<protein>
    <submittedName>
        <fullName evidence="2">Uncharacterized protein</fullName>
    </submittedName>
</protein>
<dbReference type="Proteomes" id="UP000053271">
    <property type="component" value="Unassembled WGS sequence"/>
</dbReference>
<dbReference type="RefSeq" id="WP_067241302.1">
    <property type="nucleotide sequence ID" value="NZ_KQ948564.1"/>
</dbReference>
<proteinExistence type="predicted"/>
<evidence type="ECO:0000313" key="2">
    <source>
        <dbReference type="EMBL" id="KUN33764.1"/>
    </source>
</evidence>
<feature type="compositionally biased region" description="Gly residues" evidence="1">
    <location>
        <begin position="187"/>
        <end position="212"/>
    </location>
</feature>
<comment type="caution">
    <text evidence="2">The sequence shown here is derived from an EMBL/GenBank/DDBJ whole genome shotgun (WGS) entry which is preliminary data.</text>
</comment>
<sequence>MTTPTPSGTVRSTSPWRLDAERRLLVRTLAEPVVAEVAPEELPLFERRARGHFRPRLWRRRPLSLDVVGLATDVVTPAALTAAAGVFGVMSAEWMTRLASRLVGRVTRRGRRAEAEPPGSAAPAVPPVPAPTAAELARWRAAALSGALRHVSEPRAEQVADSVLAELVRMLATDASGAPVTGPGEPGPTGDGRPAGDGAGDAGGGGQAAGGR</sequence>
<evidence type="ECO:0000313" key="3">
    <source>
        <dbReference type="Proteomes" id="UP000053271"/>
    </source>
</evidence>
<dbReference type="EMBL" id="LMWS01000045">
    <property type="protein sequence ID" value="KUN33764.1"/>
    <property type="molecule type" value="Genomic_DNA"/>
</dbReference>
<accession>A0A124HPZ6</accession>
<keyword evidence="3" id="KW-1185">Reference proteome</keyword>
<name>A0A124HPZ6_9ACTN</name>
<dbReference type="GeneID" id="91429451"/>
<feature type="region of interest" description="Disordered" evidence="1">
    <location>
        <begin position="174"/>
        <end position="212"/>
    </location>
</feature>
<dbReference type="STRING" id="68231.AQJ30_33245"/>
<dbReference type="AlphaFoldDB" id="A0A124HPZ6"/>